<organism evidence="2 3">
    <name type="scientific">Cryoendolithus antarcticus</name>
    <dbReference type="NCBI Taxonomy" id="1507870"/>
    <lineage>
        <taxon>Eukaryota</taxon>
        <taxon>Fungi</taxon>
        <taxon>Dikarya</taxon>
        <taxon>Ascomycota</taxon>
        <taxon>Pezizomycotina</taxon>
        <taxon>Dothideomycetes</taxon>
        <taxon>Dothideomycetidae</taxon>
        <taxon>Cladosporiales</taxon>
        <taxon>Cladosporiaceae</taxon>
        <taxon>Cryoendolithus</taxon>
    </lineage>
</organism>
<name>A0A1V8TCI0_9PEZI</name>
<gene>
    <name evidence="2" type="ORF">B0A48_05792</name>
</gene>
<accession>A0A1V8TCI0</accession>
<dbReference type="Gene3D" id="3.40.50.720">
    <property type="entry name" value="NAD(P)-binding Rossmann-like Domain"/>
    <property type="match status" value="1"/>
</dbReference>
<sequence>MAPKVEFITGGNGITGSAIIAYLAKQTTEEEWSSIIFIALDFTKDSETLAEEMQETCAPVTHSYFPSYVHKDDFVELNTANRALFENFLGALVDVGQKLQNVTLQTGGKYYNVHLKPVPSPANEDDARLASFDENFYYPQEDCLTERQKGQKWGWNIIRPEAIIGYTSKPNGMNSALTYALYFLVQKEMGKEAVMPTNQIYWRGVDDCSDSGLIAELTIWASTNKHGLHVMADSPIQLLKTAFVTYHHGDLAKARQFLLDFGLTIAREEPGHKIYFKGCGTEPYVYVAEQSSASTSHFGGAAYVVDSASELERASRLDSCIDKVGALEGPGGGQVVSLKDPAGHIVHLIHGWTEKEADPLNLPKLVVNFEDSKPRKGAFQRFQPGPAPVFRWGHYGVTYPAGNYQEMFEWYTQTLALAPSDVVYRGEDPVTCFFHVDRGLEYSDHHAFFFKPAKPGDKPAVAHAAFELHDFDVQQLGHQYLAEKKYELCWGVGRHVLGSQVFDYWFDTSGFIVEHYADGDLVNKDTPVAHVPAGPQSLSVWGPPVPSVF</sequence>
<protein>
    <recommendedName>
        <fullName evidence="1">VOC domain-containing protein</fullName>
    </recommendedName>
</protein>
<dbReference type="OrthoDB" id="3360610at2759"/>
<evidence type="ECO:0000259" key="1">
    <source>
        <dbReference type="PROSITE" id="PS51819"/>
    </source>
</evidence>
<dbReference type="AlphaFoldDB" id="A0A1V8TCI0"/>
<dbReference type="PANTHER" id="PTHR32487:SF0">
    <property type="entry name" value="3-OXO-DELTA(4,5)-STEROID 5-BETA-REDUCTASE"/>
    <property type="match status" value="1"/>
</dbReference>
<dbReference type="Pfam" id="PF22917">
    <property type="entry name" value="PRISE"/>
    <property type="match status" value="1"/>
</dbReference>
<dbReference type="Proteomes" id="UP000192596">
    <property type="component" value="Unassembled WGS sequence"/>
</dbReference>
<dbReference type="PROSITE" id="PS51819">
    <property type="entry name" value="VOC"/>
    <property type="match status" value="2"/>
</dbReference>
<keyword evidence="3" id="KW-1185">Reference proteome</keyword>
<dbReference type="SUPFAM" id="SSF51735">
    <property type="entry name" value="NAD(P)-binding Rossmann-fold domains"/>
    <property type="match status" value="1"/>
</dbReference>
<feature type="domain" description="VOC" evidence="1">
    <location>
        <begin position="391"/>
        <end position="518"/>
    </location>
</feature>
<dbReference type="SUPFAM" id="SSF54593">
    <property type="entry name" value="Glyoxalase/Bleomycin resistance protein/Dihydroxybiphenyl dioxygenase"/>
    <property type="match status" value="1"/>
</dbReference>
<dbReference type="InParanoid" id="A0A1V8TCI0"/>
<dbReference type="InterPro" id="IPR036291">
    <property type="entry name" value="NAD(P)-bd_dom_sf"/>
</dbReference>
<dbReference type="EMBL" id="NAJO01000011">
    <property type="protein sequence ID" value="OQO08902.1"/>
    <property type="molecule type" value="Genomic_DNA"/>
</dbReference>
<dbReference type="InterPro" id="IPR037523">
    <property type="entry name" value="VOC_core"/>
</dbReference>
<dbReference type="FunFam" id="3.10.180.10:FF:000034">
    <property type="entry name" value="Glyoxalase/Bleomycin resistance protein/Dihydroxybiphenyl dioxygenase"/>
    <property type="match status" value="1"/>
</dbReference>
<dbReference type="Gene3D" id="3.10.180.10">
    <property type="entry name" value="2,3-Dihydroxybiphenyl 1,2-Dioxygenase, domain 1"/>
    <property type="match status" value="2"/>
</dbReference>
<evidence type="ECO:0000313" key="3">
    <source>
        <dbReference type="Proteomes" id="UP000192596"/>
    </source>
</evidence>
<evidence type="ECO:0000313" key="2">
    <source>
        <dbReference type="EMBL" id="OQO08902.1"/>
    </source>
</evidence>
<dbReference type="PANTHER" id="PTHR32487">
    <property type="entry name" value="3-OXO-DELTA(4,5)-STEROID 5-BETA-REDUCTASE"/>
    <property type="match status" value="1"/>
</dbReference>
<dbReference type="STRING" id="1507870.A0A1V8TCI0"/>
<dbReference type="InterPro" id="IPR055222">
    <property type="entry name" value="PRISE-like_Rossmann-fold"/>
</dbReference>
<feature type="domain" description="VOC" evidence="1">
    <location>
        <begin position="240"/>
        <end position="351"/>
    </location>
</feature>
<reference evidence="3" key="1">
    <citation type="submission" date="2017-03" db="EMBL/GenBank/DDBJ databases">
        <title>Genomes of endolithic fungi from Antarctica.</title>
        <authorList>
            <person name="Coleine C."/>
            <person name="Masonjones S."/>
            <person name="Stajich J.E."/>
        </authorList>
    </citation>
    <scope>NUCLEOTIDE SEQUENCE [LARGE SCALE GENOMIC DNA]</scope>
    <source>
        <strain evidence="3">CCFEE 5527</strain>
    </source>
</reference>
<proteinExistence type="predicted"/>
<dbReference type="InterPro" id="IPR029068">
    <property type="entry name" value="Glyas_Bleomycin-R_OHBP_Dase"/>
</dbReference>
<dbReference type="FunFam" id="3.10.180.10:FF:000039">
    <property type="entry name" value="Trihydroxytoluene oxygenase (AFU_orthologue AFUA_8G02470)"/>
    <property type="match status" value="1"/>
</dbReference>
<comment type="caution">
    <text evidence="2">The sequence shown here is derived from an EMBL/GenBank/DDBJ whole genome shotgun (WGS) entry which is preliminary data.</text>
</comment>